<evidence type="ECO:0000256" key="2">
    <source>
        <dbReference type="SAM" id="Phobius"/>
    </source>
</evidence>
<keyword evidence="2" id="KW-1133">Transmembrane helix</keyword>
<name>A0ABV5R9M9_9ACTN</name>
<evidence type="ECO:0008006" key="6">
    <source>
        <dbReference type="Google" id="ProtNLM"/>
    </source>
</evidence>
<keyword evidence="3" id="KW-0732">Signal</keyword>
<evidence type="ECO:0000313" key="4">
    <source>
        <dbReference type="EMBL" id="MFB9574556.1"/>
    </source>
</evidence>
<keyword evidence="2" id="KW-0812">Transmembrane</keyword>
<evidence type="ECO:0000256" key="3">
    <source>
        <dbReference type="SAM" id="SignalP"/>
    </source>
</evidence>
<proteinExistence type="predicted"/>
<organism evidence="4 5">
    <name type="scientific">Streptomyces yanii</name>
    <dbReference type="NCBI Taxonomy" id="78510"/>
    <lineage>
        <taxon>Bacteria</taxon>
        <taxon>Bacillati</taxon>
        <taxon>Actinomycetota</taxon>
        <taxon>Actinomycetes</taxon>
        <taxon>Kitasatosporales</taxon>
        <taxon>Streptomycetaceae</taxon>
        <taxon>Streptomyces</taxon>
    </lineage>
</organism>
<sequence length="431" mass="41842">MPPTPPPPRPRRGIALGLAAASVVLGGASAASVDAAAVPVAVTADQQPACGDPTAQDFPITTRIRGGQETYASGGGYGTWFLDLTNTTSKPCGSIHPVLVLTDEDQKLTSDQIQLEFSDPDRPDFPHRVTWETTDRDEHIGVFGGDGADTFGGFTVPAGRTVTVQVRMAFTSDTGPNRITAKAAIVQRKQAEPADGAKKMPAGDDGDWVGESGDYVFDVVEDDTSDGDTSGGEDTGGTGDVGGISREGDVLPEPPLDNATPGIGDIGGVDGGGDAGGSGDVGGADGGGVVGGAGDVGGVDGGGVIGASGDVGGADGGGVVGGAGDVGGVDGGGVVGGAGDVGGVDGGGVIGASGDVGGVDGGGDIGGSGDTPSPKGSGEVPSTARDPQDQPELARTGPGAVIWAEGVAAVLCLVGGVAAVRGARRLRRTRR</sequence>
<feature type="compositionally biased region" description="Gly residues" evidence="1">
    <location>
        <begin position="229"/>
        <end position="242"/>
    </location>
</feature>
<feature type="transmembrane region" description="Helical" evidence="2">
    <location>
        <begin position="400"/>
        <end position="420"/>
    </location>
</feature>
<feature type="signal peptide" evidence="3">
    <location>
        <begin position="1"/>
        <end position="30"/>
    </location>
</feature>
<keyword evidence="2" id="KW-0472">Membrane</keyword>
<dbReference type="RefSeq" id="WP_345517922.1">
    <property type="nucleotide sequence ID" value="NZ_BAAAXD010000045.1"/>
</dbReference>
<evidence type="ECO:0000256" key="1">
    <source>
        <dbReference type="SAM" id="MobiDB-lite"/>
    </source>
</evidence>
<comment type="caution">
    <text evidence="4">The sequence shown here is derived from an EMBL/GenBank/DDBJ whole genome shotgun (WGS) entry which is preliminary data.</text>
</comment>
<protein>
    <recommendedName>
        <fullName evidence="6">Peptidase</fullName>
    </recommendedName>
</protein>
<feature type="compositionally biased region" description="Gly residues" evidence="1">
    <location>
        <begin position="264"/>
        <end position="286"/>
    </location>
</feature>
<dbReference type="Proteomes" id="UP001589710">
    <property type="component" value="Unassembled WGS sequence"/>
</dbReference>
<gene>
    <name evidence="4" type="ORF">ACFFTL_20235</name>
</gene>
<keyword evidence="5" id="KW-1185">Reference proteome</keyword>
<accession>A0ABV5R9M9</accession>
<feature type="region of interest" description="Disordered" evidence="1">
    <location>
        <begin position="220"/>
        <end position="286"/>
    </location>
</feature>
<feature type="region of interest" description="Disordered" evidence="1">
    <location>
        <begin position="352"/>
        <end position="395"/>
    </location>
</feature>
<feature type="chain" id="PRO_5047459323" description="Peptidase" evidence="3">
    <location>
        <begin position="31"/>
        <end position="431"/>
    </location>
</feature>
<dbReference type="EMBL" id="JBHMCG010000097">
    <property type="protein sequence ID" value="MFB9574556.1"/>
    <property type="molecule type" value="Genomic_DNA"/>
</dbReference>
<evidence type="ECO:0000313" key="5">
    <source>
        <dbReference type="Proteomes" id="UP001589710"/>
    </source>
</evidence>
<reference evidence="4 5" key="1">
    <citation type="submission" date="2024-09" db="EMBL/GenBank/DDBJ databases">
        <authorList>
            <person name="Sun Q."/>
            <person name="Mori K."/>
        </authorList>
    </citation>
    <scope>NUCLEOTIDE SEQUENCE [LARGE SCALE GENOMIC DNA]</scope>
    <source>
        <strain evidence="4 5">JCM 3331</strain>
    </source>
</reference>
<feature type="compositionally biased region" description="Gly residues" evidence="1">
    <location>
        <begin position="352"/>
        <end position="369"/>
    </location>
</feature>